<dbReference type="GO" id="GO:0000175">
    <property type="term" value="F:3'-5'-RNA exonuclease activity"/>
    <property type="evidence" value="ECO:0007669"/>
    <property type="project" value="TreeGrafter"/>
</dbReference>
<dbReference type="SUPFAM" id="SSF56219">
    <property type="entry name" value="DNase I-like"/>
    <property type="match status" value="1"/>
</dbReference>
<evidence type="ECO:0000259" key="1">
    <source>
        <dbReference type="Pfam" id="PF03372"/>
    </source>
</evidence>
<dbReference type="AlphaFoldDB" id="A0A9W6EVB5"/>
<dbReference type="InterPro" id="IPR050410">
    <property type="entry name" value="CCR4/nocturin_mRNA_transcr"/>
</dbReference>
<dbReference type="Pfam" id="PF03372">
    <property type="entry name" value="Exo_endo_phos"/>
    <property type="match status" value="1"/>
</dbReference>
<sequence length="252" mass="29120">MTYNIRYGNETDGENAWSKRKEALVDLINYYHPEVFGTQEGLQYQLDYIAQHSTYKYIGVGRDDGKIGGEYAAIFYDTTKVEVLKSNTFWLSPTPEKPSKGWDAALNRICTYGLFKNKKTNKQFYVFNAHFDHVGVQARAEAAKLMLKKLKEFNKNNVPAFVTGDFNLTPETMPIQIFSKELHDSYTHCTTKPYGPVGTWNGYNFMKQPVNRIDYVFTTSNMKVINYRVIADFYNFKYPSDHLPVLITALQE</sequence>
<dbReference type="Proteomes" id="UP001143545">
    <property type="component" value="Unassembled WGS sequence"/>
</dbReference>
<organism evidence="2 3">
    <name type="scientific">Neptunitalea chrysea</name>
    <dbReference type="NCBI Taxonomy" id="1647581"/>
    <lineage>
        <taxon>Bacteria</taxon>
        <taxon>Pseudomonadati</taxon>
        <taxon>Bacteroidota</taxon>
        <taxon>Flavobacteriia</taxon>
        <taxon>Flavobacteriales</taxon>
        <taxon>Flavobacteriaceae</taxon>
        <taxon>Neptunitalea</taxon>
    </lineage>
</organism>
<keyword evidence="3" id="KW-1185">Reference proteome</keyword>
<feature type="domain" description="Endonuclease/exonuclease/phosphatase" evidence="1">
    <location>
        <begin position="1"/>
        <end position="242"/>
    </location>
</feature>
<dbReference type="Gene3D" id="3.60.10.10">
    <property type="entry name" value="Endonuclease/exonuclease/phosphatase"/>
    <property type="match status" value="1"/>
</dbReference>
<reference evidence="2" key="1">
    <citation type="submission" date="2022-07" db="EMBL/GenBank/DDBJ databases">
        <title>Taxonomy of Novel Oxalotrophic and Methylotrophic Bacteria.</title>
        <authorList>
            <person name="Sahin N."/>
            <person name="Tani A."/>
        </authorList>
    </citation>
    <scope>NUCLEOTIDE SEQUENCE</scope>
    <source>
        <strain evidence="2">AM327</strain>
    </source>
</reference>
<gene>
    <name evidence="2" type="ORF">NBRC110019_17560</name>
</gene>
<dbReference type="GO" id="GO:0004519">
    <property type="term" value="F:endonuclease activity"/>
    <property type="evidence" value="ECO:0007669"/>
    <property type="project" value="UniProtKB-KW"/>
</dbReference>
<name>A0A9W6EVB5_9FLAO</name>
<protein>
    <submittedName>
        <fullName evidence="2">Endonuclease</fullName>
    </submittedName>
</protein>
<dbReference type="PANTHER" id="PTHR12121">
    <property type="entry name" value="CARBON CATABOLITE REPRESSOR PROTEIN 4"/>
    <property type="match status" value="1"/>
</dbReference>
<evidence type="ECO:0000313" key="3">
    <source>
        <dbReference type="Proteomes" id="UP001143545"/>
    </source>
</evidence>
<dbReference type="RefSeq" id="WP_281754182.1">
    <property type="nucleotide sequence ID" value="NZ_BRVP01000010.1"/>
</dbReference>
<dbReference type="PANTHER" id="PTHR12121:SF36">
    <property type="entry name" value="ENDONUCLEASE_EXONUCLEASE_PHOSPHATASE DOMAIN-CONTAINING PROTEIN"/>
    <property type="match status" value="1"/>
</dbReference>
<keyword evidence="2" id="KW-0540">Nuclease</keyword>
<keyword evidence="2" id="KW-0378">Hydrolase</keyword>
<dbReference type="InterPro" id="IPR005135">
    <property type="entry name" value="Endo/exonuclease/phosphatase"/>
</dbReference>
<evidence type="ECO:0000313" key="2">
    <source>
        <dbReference type="EMBL" id="GLB52716.1"/>
    </source>
</evidence>
<proteinExistence type="predicted"/>
<keyword evidence="2" id="KW-0255">Endonuclease</keyword>
<dbReference type="InterPro" id="IPR036691">
    <property type="entry name" value="Endo/exonu/phosph_ase_sf"/>
</dbReference>
<dbReference type="CDD" id="cd09083">
    <property type="entry name" value="EEP-1"/>
    <property type="match status" value="1"/>
</dbReference>
<accession>A0A9W6EVB5</accession>
<dbReference type="EMBL" id="BRVP01000010">
    <property type="protein sequence ID" value="GLB52716.1"/>
    <property type="molecule type" value="Genomic_DNA"/>
</dbReference>
<comment type="caution">
    <text evidence="2">The sequence shown here is derived from an EMBL/GenBank/DDBJ whole genome shotgun (WGS) entry which is preliminary data.</text>
</comment>